<dbReference type="InterPro" id="IPR023614">
    <property type="entry name" value="Porin_dom_sf"/>
</dbReference>
<protein>
    <submittedName>
        <fullName evidence="3">Phosphate-selective porin OprO and OprP</fullName>
    </submittedName>
</protein>
<dbReference type="EMBL" id="FOQD01000003">
    <property type="protein sequence ID" value="SFH80620.1"/>
    <property type="molecule type" value="Genomic_DNA"/>
</dbReference>
<dbReference type="InterPro" id="IPR010870">
    <property type="entry name" value="Porin_O/P"/>
</dbReference>
<keyword evidence="4" id="KW-1185">Reference proteome</keyword>
<reference evidence="4" key="1">
    <citation type="submission" date="2016-10" db="EMBL/GenBank/DDBJ databases">
        <authorList>
            <person name="Varghese N."/>
            <person name="Submissions S."/>
        </authorList>
    </citation>
    <scope>NUCLEOTIDE SEQUENCE [LARGE SCALE GENOMIC DNA]</scope>
    <source>
        <strain evidence="4">DSM 26348</strain>
    </source>
</reference>
<dbReference type="Proteomes" id="UP000199518">
    <property type="component" value="Unassembled WGS sequence"/>
</dbReference>
<feature type="chain" id="PRO_5011756221" evidence="2">
    <location>
        <begin position="22"/>
        <end position="497"/>
    </location>
</feature>
<keyword evidence="2" id="KW-0732">Signal</keyword>
<sequence>MLRCSRIVIVALIFVGSTPFAARQHACFAVEPSCDVHGFQEAFDRSRKLPSKPNKANGTGPEFDASKDNSPPHPDPLSPEYGGERSLNTAAPSDAPVATTGINWPPEWELKPDYTIRLRGRIDTDAIWSSQSPANLATFGDLQDVVGLRRARIGIEGELGRDARYVAEIDLPTGTIVPRDIYLALGDPQGGVEGQFGHFREPFSLEGGTSARYFAFMERSPVNMLDPARNWGVGLFHENLTANSAWGLGVFHAGTDTADFQGGDGSTVGLTSRFTMALVNEGDGERLLHLGLALSERVPENGVIVINQQPRSSLLELADSSTSPFVPEIRIPATFQQLANLQLAAAQGPLWTQAEWYGSLIDQTGGGPVFFHGCHVDGGYFLTGEHRAYNSSSGTLGAVRVNRPLLCSSHEDERRRGWGAWELTARFTYLDFVDADTPAGPGGQPLGIQLPLSTFGANWYLSDRVRVMFNYSYAVSDDAGAGSSTANIFATRLGVFW</sequence>
<evidence type="ECO:0000313" key="4">
    <source>
        <dbReference type="Proteomes" id="UP000199518"/>
    </source>
</evidence>
<gene>
    <name evidence="3" type="ORF">SAMN05421753_10355</name>
</gene>
<evidence type="ECO:0000256" key="1">
    <source>
        <dbReference type="SAM" id="MobiDB-lite"/>
    </source>
</evidence>
<dbReference type="SUPFAM" id="SSF56935">
    <property type="entry name" value="Porins"/>
    <property type="match status" value="1"/>
</dbReference>
<dbReference type="AlphaFoldDB" id="A0A1I3D1G9"/>
<dbReference type="STRING" id="1576369.SAMN05421753_10355"/>
<proteinExistence type="predicted"/>
<dbReference type="Pfam" id="PF07396">
    <property type="entry name" value="Porin_O_P"/>
    <property type="match status" value="1"/>
</dbReference>
<evidence type="ECO:0000313" key="3">
    <source>
        <dbReference type="EMBL" id="SFH80620.1"/>
    </source>
</evidence>
<organism evidence="3 4">
    <name type="scientific">Planctomicrobium piriforme</name>
    <dbReference type="NCBI Taxonomy" id="1576369"/>
    <lineage>
        <taxon>Bacteria</taxon>
        <taxon>Pseudomonadati</taxon>
        <taxon>Planctomycetota</taxon>
        <taxon>Planctomycetia</taxon>
        <taxon>Planctomycetales</taxon>
        <taxon>Planctomycetaceae</taxon>
        <taxon>Planctomicrobium</taxon>
    </lineage>
</organism>
<dbReference type="OrthoDB" id="9807854at2"/>
<feature type="region of interest" description="Disordered" evidence="1">
    <location>
        <begin position="45"/>
        <end position="104"/>
    </location>
</feature>
<feature type="signal peptide" evidence="2">
    <location>
        <begin position="1"/>
        <end position="21"/>
    </location>
</feature>
<accession>A0A1I3D1G9</accession>
<evidence type="ECO:0000256" key="2">
    <source>
        <dbReference type="SAM" id="SignalP"/>
    </source>
</evidence>
<dbReference type="Gene3D" id="2.40.160.10">
    <property type="entry name" value="Porin"/>
    <property type="match status" value="1"/>
</dbReference>
<name>A0A1I3D1G9_9PLAN</name>